<protein>
    <recommendedName>
        <fullName evidence="12">Ionotropic receptor</fullName>
    </recommendedName>
</protein>
<keyword evidence="7" id="KW-0325">Glycoprotein</keyword>
<evidence type="ECO:0000256" key="1">
    <source>
        <dbReference type="ARBA" id="ARBA00004651"/>
    </source>
</evidence>
<feature type="signal peptide" evidence="9">
    <location>
        <begin position="1"/>
        <end position="18"/>
    </location>
</feature>
<feature type="transmembrane region" description="Helical" evidence="8">
    <location>
        <begin position="575"/>
        <end position="595"/>
    </location>
</feature>
<feature type="transmembrane region" description="Helical" evidence="8">
    <location>
        <begin position="389"/>
        <end position="405"/>
    </location>
</feature>
<reference evidence="10" key="2">
    <citation type="submission" date="2022-10" db="EMBL/GenBank/DDBJ databases">
        <authorList>
            <consortium name="ENA_rothamsted_submissions"/>
            <consortium name="culmorum"/>
            <person name="King R."/>
        </authorList>
    </citation>
    <scope>NUCLEOTIDE SEQUENCE</scope>
</reference>
<evidence type="ECO:0000256" key="2">
    <source>
        <dbReference type="ARBA" id="ARBA00022475"/>
    </source>
</evidence>
<keyword evidence="3 8" id="KW-0812">Transmembrane</keyword>
<feature type="transmembrane region" description="Helical" evidence="8">
    <location>
        <begin position="334"/>
        <end position="352"/>
    </location>
</feature>
<gene>
    <name evidence="10" type="ORF">CHIRRI_LOCUS8079</name>
</gene>
<name>A0A9N9WQP1_9DIPT</name>
<evidence type="ECO:0000256" key="4">
    <source>
        <dbReference type="ARBA" id="ARBA00022989"/>
    </source>
</evidence>
<sequence length="706" mass="81460">MKVTVILAVNCFAYLSIALLNPEQAISKMSIKDSIREWEWLSNYLATSMIKSKIMKDNGKLEVAIFLLNQPHQNQLYEGFQSSFSKFSKENIVISSMSFPKLRRDLRADFVLILTTPDPLDYKHLVENGFKVIFTSKQTRFIIIIRAWYNWNKILRSFWVQMNLNKYLNVYIALEMDFGIFDIYYTSYVMRNQIALAKVDSQSVSEKFVTIRDTINVAITPSFKILTYDSFPTSFIENFKIKGVDGYLIDEFVKQLNTSYTNVHTGNKNPTVSMLLSYLSTSVDICLCAQYNIESKNLESVWLNEIDGVCLLAPRIIQVSSYDNFTVGIDQPTVVLAIASAILVLICWKIISIHSEHRLSTLAMMFAIAKLALFSGVDGLNRMNLKEKLLLFSFIFASFFLHNIYEGSVLSFMMRDPSVRSASDIEELNNSDTKFYSYYYDETSSSKFPQIRKDLIMNIFDPEGSVSLNLPNDFDENLVYMVTCGFAENFVKSSKNFLNNRRQFDTIKITQSYRRFTIRNGFIFSDEFSRLAALSLESGIRSYWTMETYRLSGGFSNAVNYRNDLGRTFIKFEDLAFPLIVFLVGISVASFEFIAEIVKNHFMLLQLRRLMVAPKPTIQVNKTAPNLQKWIIKYIKKDSRCLKITKELKSNEDISKILKNKKRDIMKNAKFQEGKLKGGYLVPKRLKQRRIIGVIPKQSDTNETKI</sequence>
<keyword evidence="4 8" id="KW-1133">Transmembrane helix</keyword>
<dbReference type="GO" id="GO:0005886">
    <property type="term" value="C:plasma membrane"/>
    <property type="evidence" value="ECO:0007669"/>
    <property type="project" value="UniProtKB-SubCell"/>
</dbReference>
<keyword evidence="2" id="KW-1003">Cell membrane</keyword>
<keyword evidence="11" id="KW-1185">Reference proteome</keyword>
<feature type="chain" id="PRO_5040466802" description="Ionotropic receptor" evidence="9">
    <location>
        <begin position="19"/>
        <end position="706"/>
    </location>
</feature>
<organism evidence="10 11">
    <name type="scientific">Chironomus riparius</name>
    <dbReference type="NCBI Taxonomy" id="315576"/>
    <lineage>
        <taxon>Eukaryota</taxon>
        <taxon>Metazoa</taxon>
        <taxon>Ecdysozoa</taxon>
        <taxon>Arthropoda</taxon>
        <taxon>Hexapoda</taxon>
        <taxon>Insecta</taxon>
        <taxon>Pterygota</taxon>
        <taxon>Neoptera</taxon>
        <taxon>Endopterygota</taxon>
        <taxon>Diptera</taxon>
        <taxon>Nematocera</taxon>
        <taxon>Chironomoidea</taxon>
        <taxon>Chironomidae</taxon>
        <taxon>Chironominae</taxon>
        <taxon>Chironomus</taxon>
    </lineage>
</organism>
<keyword evidence="6" id="KW-0675">Receptor</keyword>
<evidence type="ECO:0000313" key="11">
    <source>
        <dbReference type="Proteomes" id="UP001153620"/>
    </source>
</evidence>
<dbReference type="OrthoDB" id="7799987at2759"/>
<accession>A0A9N9WQP1</accession>
<dbReference type="AlphaFoldDB" id="A0A9N9WQP1"/>
<keyword evidence="9" id="KW-0732">Signal</keyword>
<dbReference type="PANTHER" id="PTHR42643:SF39">
    <property type="entry name" value="IONOTROPIC RECEPTOR 56A-RELATED"/>
    <property type="match status" value="1"/>
</dbReference>
<comment type="subcellular location">
    <subcellularLocation>
        <location evidence="1">Cell membrane</location>
        <topology evidence="1">Multi-pass membrane protein</topology>
    </subcellularLocation>
</comment>
<evidence type="ECO:0000256" key="9">
    <source>
        <dbReference type="SAM" id="SignalP"/>
    </source>
</evidence>
<proteinExistence type="predicted"/>
<evidence type="ECO:0000256" key="8">
    <source>
        <dbReference type="SAM" id="Phobius"/>
    </source>
</evidence>
<evidence type="ECO:0008006" key="12">
    <source>
        <dbReference type="Google" id="ProtNLM"/>
    </source>
</evidence>
<dbReference type="InterPro" id="IPR052192">
    <property type="entry name" value="Insect_Ionotropic_Sensory_Rcpt"/>
</dbReference>
<dbReference type="Proteomes" id="UP001153620">
    <property type="component" value="Chromosome 2"/>
</dbReference>
<reference evidence="10" key="1">
    <citation type="submission" date="2022-01" db="EMBL/GenBank/DDBJ databases">
        <authorList>
            <person name="King R."/>
        </authorList>
    </citation>
    <scope>NUCLEOTIDE SEQUENCE</scope>
</reference>
<keyword evidence="5 8" id="KW-0472">Membrane</keyword>
<evidence type="ECO:0000256" key="3">
    <source>
        <dbReference type="ARBA" id="ARBA00022692"/>
    </source>
</evidence>
<evidence type="ECO:0000313" key="10">
    <source>
        <dbReference type="EMBL" id="CAG9805202.1"/>
    </source>
</evidence>
<evidence type="ECO:0000256" key="5">
    <source>
        <dbReference type="ARBA" id="ARBA00023136"/>
    </source>
</evidence>
<dbReference type="PANTHER" id="PTHR42643">
    <property type="entry name" value="IONOTROPIC RECEPTOR 20A-RELATED"/>
    <property type="match status" value="1"/>
</dbReference>
<feature type="transmembrane region" description="Helical" evidence="8">
    <location>
        <begin position="359"/>
        <end position="377"/>
    </location>
</feature>
<dbReference type="EMBL" id="OU895878">
    <property type="protein sequence ID" value="CAG9805202.1"/>
    <property type="molecule type" value="Genomic_DNA"/>
</dbReference>
<evidence type="ECO:0000256" key="6">
    <source>
        <dbReference type="ARBA" id="ARBA00023170"/>
    </source>
</evidence>
<evidence type="ECO:0000256" key="7">
    <source>
        <dbReference type="ARBA" id="ARBA00023180"/>
    </source>
</evidence>